<reference evidence="2" key="1">
    <citation type="submission" date="2017-02" db="EMBL/GenBank/DDBJ databases">
        <authorList>
            <person name="Daims H."/>
        </authorList>
    </citation>
    <scope>NUCLEOTIDE SEQUENCE [LARGE SCALE GENOMIC DNA]</scope>
</reference>
<sequence>MLHYKSILKADGYSLGDLLYSLPLAPGQKKQIVVYDWKRSLQGSETQQISQRESINASIVNDRSIINDLSGSINESLRGQSSANTGGVSAGLGVGAILGPVGAVLGVSGGYSSAENLGNVALA</sequence>
<dbReference type="AlphaFoldDB" id="A0A1R4HF77"/>
<evidence type="ECO:0000313" key="2">
    <source>
        <dbReference type="Proteomes" id="UP000195442"/>
    </source>
</evidence>
<dbReference type="EMBL" id="FUKJ01000374">
    <property type="protein sequence ID" value="SJM94884.1"/>
    <property type="molecule type" value="Genomic_DNA"/>
</dbReference>
<organism evidence="1 2">
    <name type="scientific">Crenothrix polyspora</name>
    <dbReference type="NCBI Taxonomy" id="360316"/>
    <lineage>
        <taxon>Bacteria</taxon>
        <taxon>Pseudomonadati</taxon>
        <taxon>Pseudomonadota</taxon>
        <taxon>Gammaproteobacteria</taxon>
        <taxon>Methylococcales</taxon>
        <taxon>Crenotrichaceae</taxon>
        <taxon>Crenothrix</taxon>
    </lineage>
</organism>
<gene>
    <name evidence="1" type="ORF">CRENPOLYSF2_4350001</name>
</gene>
<keyword evidence="2" id="KW-1185">Reference proteome</keyword>
<evidence type="ECO:0000313" key="1">
    <source>
        <dbReference type="EMBL" id="SJM94884.1"/>
    </source>
</evidence>
<proteinExistence type="predicted"/>
<dbReference type="Proteomes" id="UP000195442">
    <property type="component" value="Unassembled WGS sequence"/>
</dbReference>
<protein>
    <submittedName>
        <fullName evidence="1">Uncharacterized protein</fullName>
    </submittedName>
</protein>
<name>A0A1R4HF77_9GAMM</name>
<accession>A0A1R4HF77</accession>